<dbReference type="Gene3D" id="1.20.1260.10">
    <property type="match status" value="1"/>
</dbReference>
<gene>
    <name evidence="2" type="ORF">CCE28_12780</name>
</gene>
<dbReference type="Pfam" id="PF09537">
    <property type="entry name" value="DUF2383"/>
    <property type="match status" value="1"/>
</dbReference>
<dbReference type="EMBL" id="NIBG01000010">
    <property type="protein sequence ID" value="PAB59051.1"/>
    <property type="molecule type" value="Genomic_DNA"/>
</dbReference>
<dbReference type="Proteomes" id="UP000216024">
    <property type="component" value="Unassembled WGS sequence"/>
</dbReference>
<reference evidence="2 3" key="1">
    <citation type="submission" date="2017-06" db="EMBL/GenBank/DDBJ databases">
        <title>Draft genome sequence of anaerobic fermentative bacterium Anaeromicrobium sediminis DY2726D isolated from West Pacific Ocean sediments.</title>
        <authorList>
            <person name="Zeng X."/>
        </authorList>
    </citation>
    <scope>NUCLEOTIDE SEQUENCE [LARGE SCALE GENOMIC DNA]</scope>
    <source>
        <strain evidence="2 3">DY2726D</strain>
    </source>
</reference>
<dbReference type="AlphaFoldDB" id="A0A267MHJ9"/>
<keyword evidence="3" id="KW-1185">Reference proteome</keyword>
<name>A0A267MHJ9_9FIRM</name>
<dbReference type="RefSeq" id="WP_095134117.1">
    <property type="nucleotide sequence ID" value="NZ_NIBG01000010.1"/>
</dbReference>
<dbReference type="CDD" id="cd00657">
    <property type="entry name" value="Ferritin_like"/>
    <property type="match status" value="1"/>
</dbReference>
<sequence length="139" mass="15910">MNKNVKTLNKVLEGEHMAVESFNVLIDEVQDKMVKSTFQNIQQKHRQNISDLARHIQDMGEMPDETLGLKGVYGDMKLKMEVRNKSDKEAVKAAIDGIYMGVDFVRNNLKENVDVKTKSILNHVLKDYEESADTLNKLM</sequence>
<dbReference type="OrthoDB" id="1706687at2"/>
<dbReference type="InterPro" id="IPR009078">
    <property type="entry name" value="Ferritin-like_SF"/>
</dbReference>
<accession>A0A267MHJ9</accession>
<dbReference type="SUPFAM" id="SSF47240">
    <property type="entry name" value="Ferritin-like"/>
    <property type="match status" value="1"/>
</dbReference>
<dbReference type="InterPro" id="IPR019052">
    <property type="entry name" value="DUF2383"/>
</dbReference>
<dbReference type="InterPro" id="IPR012347">
    <property type="entry name" value="Ferritin-like"/>
</dbReference>
<protein>
    <recommendedName>
        <fullName evidence="1">DUF2383 domain-containing protein</fullName>
    </recommendedName>
</protein>
<evidence type="ECO:0000259" key="1">
    <source>
        <dbReference type="Pfam" id="PF09537"/>
    </source>
</evidence>
<organism evidence="2 3">
    <name type="scientific">Anaeromicrobium sediminis</name>
    <dbReference type="NCBI Taxonomy" id="1478221"/>
    <lineage>
        <taxon>Bacteria</taxon>
        <taxon>Bacillati</taxon>
        <taxon>Bacillota</taxon>
        <taxon>Clostridia</taxon>
        <taxon>Peptostreptococcales</taxon>
        <taxon>Thermotaleaceae</taxon>
        <taxon>Anaeromicrobium</taxon>
    </lineage>
</organism>
<evidence type="ECO:0000313" key="2">
    <source>
        <dbReference type="EMBL" id="PAB59051.1"/>
    </source>
</evidence>
<comment type="caution">
    <text evidence="2">The sequence shown here is derived from an EMBL/GenBank/DDBJ whole genome shotgun (WGS) entry which is preliminary data.</text>
</comment>
<evidence type="ECO:0000313" key="3">
    <source>
        <dbReference type="Proteomes" id="UP000216024"/>
    </source>
</evidence>
<feature type="domain" description="DUF2383" evidence="1">
    <location>
        <begin position="5"/>
        <end position="89"/>
    </location>
</feature>
<proteinExistence type="predicted"/>